<dbReference type="InterPro" id="IPR056884">
    <property type="entry name" value="NPHP3-like_N"/>
</dbReference>
<dbReference type="PANTHER" id="PTHR10039">
    <property type="entry name" value="AMELOGENIN"/>
    <property type="match status" value="1"/>
</dbReference>
<comment type="caution">
    <text evidence="3">The sequence shown here is derived from an EMBL/GenBank/DDBJ whole genome shotgun (WGS) entry which is preliminary data.</text>
</comment>
<sequence>MEDERHTAPEESGLLSNLRIAGGPSYATVSNTSAGDMYMLNCRTTSYYSYITNNIAPPAPTTLACVKTLAVTMLAQRGPKEGEKLGCILMIISIGGTCLNWIVQAYHRQTHKLAADRVEGILLHILSIQMSGLAERSTIIRTFFGIVRQLDLQQALPAYSFRAITGDAFHDSAERFPQPRCHSETRTKLLNVLWKWACGIEPPRNWTSYAWYEDKDEGLGSSSNEVSEPSSHILWLHGPAGSGKSAVAQSFCQKLKVEGRLGGSFFFKRGHPSRGNANRLFPTLAYQLALHVPELNGRISRAIENNPAIVDRSLCDQLQRLIIEPCRNLNQPVSLVIDGLDECAGNNIQQEVLQSIVRVFSQKHPPLFLFVASRPESHLRETFSERIFAGFYRPLNINQSFQDVRKYLLDEFERIHREHRTMVTVPSPWPISEKVEALVEKSSGYFIYVSTVVKFVDDKRFRPVDRLDIVLGIKSSIFQSPFDTLDQLYHQILCAVPMDYRPKLIQILAVIGPSLGLQVSQAELLLELEPGDVRLILRDLQSVISWDLGDVDAAVHHASFLDYLRDPGRSGIFIWALWS</sequence>
<name>A0AAD7CRA8_MYCRO</name>
<gene>
    <name evidence="3" type="ORF">B0H17DRAFT_1213007</name>
</gene>
<feature type="domain" description="Nephrocystin 3-like N-terminal" evidence="2">
    <location>
        <begin position="228"/>
        <end position="374"/>
    </location>
</feature>
<evidence type="ECO:0000313" key="3">
    <source>
        <dbReference type="EMBL" id="KAJ7659010.1"/>
    </source>
</evidence>
<proteinExistence type="predicted"/>
<dbReference type="AlphaFoldDB" id="A0AAD7CRA8"/>
<evidence type="ECO:0000313" key="4">
    <source>
        <dbReference type="Proteomes" id="UP001221757"/>
    </source>
</evidence>
<keyword evidence="4" id="KW-1185">Reference proteome</keyword>
<protein>
    <recommendedName>
        <fullName evidence="2">Nephrocystin 3-like N-terminal domain-containing protein</fullName>
    </recommendedName>
</protein>
<reference evidence="3" key="1">
    <citation type="submission" date="2023-03" db="EMBL/GenBank/DDBJ databases">
        <title>Massive genome expansion in bonnet fungi (Mycena s.s.) driven by repeated elements and novel gene families across ecological guilds.</title>
        <authorList>
            <consortium name="Lawrence Berkeley National Laboratory"/>
            <person name="Harder C.B."/>
            <person name="Miyauchi S."/>
            <person name="Viragh M."/>
            <person name="Kuo A."/>
            <person name="Thoen E."/>
            <person name="Andreopoulos B."/>
            <person name="Lu D."/>
            <person name="Skrede I."/>
            <person name="Drula E."/>
            <person name="Henrissat B."/>
            <person name="Morin E."/>
            <person name="Kohler A."/>
            <person name="Barry K."/>
            <person name="LaButti K."/>
            <person name="Morin E."/>
            <person name="Salamov A."/>
            <person name="Lipzen A."/>
            <person name="Mereny Z."/>
            <person name="Hegedus B."/>
            <person name="Baldrian P."/>
            <person name="Stursova M."/>
            <person name="Weitz H."/>
            <person name="Taylor A."/>
            <person name="Grigoriev I.V."/>
            <person name="Nagy L.G."/>
            <person name="Martin F."/>
            <person name="Kauserud H."/>
        </authorList>
    </citation>
    <scope>NUCLEOTIDE SEQUENCE</scope>
    <source>
        <strain evidence="3">CBHHK067</strain>
    </source>
</reference>
<evidence type="ECO:0000256" key="1">
    <source>
        <dbReference type="ARBA" id="ARBA00022737"/>
    </source>
</evidence>
<dbReference type="SUPFAM" id="SSF52540">
    <property type="entry name" value="P-loop containing nucleoside triphosphate hydrolases"/>
    <property type="match status" value="1"/>
</dbReference>
<dbReference type="InterPro" id="IPR027417">
    <property type="entry name" value="P-loop_NTPase"/>
</dbReference>
<evidence type="ECO:0000259" key="2">
    <source>
        <dbReference type="Pfam" id="PF24883"/>
    </source>
</evidence>
<dbReference type="PANTHER" id="PTHR10039:SF17">
    <property type="entry name" value="FUNGAL STAND N-TERMINAL GOODBYE DOMAIN-CONTAINING PROTEIN-RELATED"/>
    <property type="match status" value="1"/>
</dbReference>
<dbReference type="Proteomes" id="UP001221757">
    <property type="component" value="Unassembled WGS sequence"/>
</dbReference>
<dbReference type="Gene3D" id="3.40.50.300">
    <property type="entry name" value="P-loop containing nucleotide triphosphate hydrolases"/>
    <property type="match status" value="1"/>
</dbReference>
<organism evidence="3 4">
    <name type="scientific">Mycena rosella</name>
    <name type="common">Pink bonnet</name>
    <name type="synonym">Agaricus rosellus</name>
    <dbReference type="NCBI Taxonomy" id="1033263"/>
    <lineage>
        <taxon>Eukaryota</taxon>
        <taxon>Fungi</taxon>
        <taxon>Dikarya</taxon>
        <taxon>Basidiomycota</taxon>
        <taxon>Agaricomycotina</taxon>
        <taxon>Agaricomycetes</taxon>
        <taxon>Agaricomycetidae</taxon>
        <taxon>Agaricales</taxon>
        <taxon>Marasmiineae</taxon>
        <taxon>Mycenaceae</taxon>
        <taxon>Mycena</taxon>
    </lineage>
</organism>
<dbReference type="Pfam" id="PF24883">
    <property type="entry name" value="NPHP3_N"/>
    <property type="match status" value="1"/>
</dbReference>
<dbReference type="EMBL" id="JARKIE010000273">
    <property type="protein sequence ID" value="KAJ7659010.1"/>
    <property type="molecule type" value="Genomic_DNA"/>
</dbReference>
<accession>A0AAD7CRA8</accession>
<keyword evidence="1" id="KW-0677">Repeat</keyword>